<dbReference type="Gene3D" id="1.20.120.160">
    <property type="entry name" value="HPT domain"/>
    <property type="match status" value="1"/>
</dbReference>
<accession>A0A143PRE4</accession>
<evidence type="ECO:0000256" key="4">
    <source>
        <dbReference type="PROSITE-ProRule" id="PRU00169"/>
    </source>
</evidence>
<evidence type="ECO:0000313" key="8">
    <source>
        <dbReference type="EMBL" id="AMY10379.1"/>
    </source>
</evidence>
<dbReference type="KEGG" id="abac:LuPra_03609"/>
<dbReference type="RefSeq" id="WP_162271438.1">
    <property type="nucleotide sequence ID" value="NZ_CP015136.1"/>
</dbReference>
<dbReference type="PROSITE" id="PS50894">
    <property type="entry name" value="HPT"/>
    <property type="match status" value="1"/>
</dbReference>
<dbReference type="Proteomes" id="UP000076079">
    <property type="component" value="Chromosome"/>
</dbReference>
<dbReference type="STRING" id="1855912.LuPra_03609"/>
<feature type="compositionally biased region" description="Polar residues" evidence="5">
    <location>
        <begin position="311"/>
        <end position="328"/>
    </location>
</feature>
<sequence length="453" mass="48986">MRALVVDDQPNVRLLLSRILRKKIGCTVSEATNGIEALDLLGRQRFDLVVLDVLMPMMDGIETLEAMRRTPSLRNLPVIVLSAVRDEGKVRQLVRHGISGYLAKPLRPLDVADRIEEIIARITAANGQPSRSLSAVPPEGLPPQSFLTARADLRSQMISATEQVFGMMLGIEVLAMPGDRPASAGDDVVRVVLRLGREDYDLEFLLAAPRSMSERMTAQYLQAGDVIADEDVASTLCKMAIIISSRLQTTLRQRGDRVTLGHPTVLRVDPVDEGIAALMRVNFASSARDLQFITTLRAVPAARVAGAPSEATATPSRTSRMDTPQPQSLPVDPEVLEMLASLQEPDEPDLVVELVTLFLRDTPERLRDLLARPLDAGHVVRVAHAVKGSAGNLGALVLQERASALEQAGHAGGTPELLGSLADALQAEYGRVERHLQGVLAKRLGADSSKTGH</sequence>
<dbReference type="InterPro" id="IPR036641">
    <property type="entry name" value="HPT_dom_sf"/>
</dbReference>
<dbReference type="SUPFAM" id="SSF47226">
    <property type="entry name" value="Histidine-containing phosphotransfer domain, HPT domain"/>
    <property type="match status" value="1"/>
</dbReference>
<dbReference type="Gene3D" id="3.40.1550.10">
    <property type="entry name" value="CheC-like"/>
    <property type="match status" value="1"/>
</dbReference>
<dbReference type="Pfam" id="PF01627">
    <property type="entry name" value="Hpt"/>
    <property type="match status" value="1"/>
</dbReference>
<keyword evidence="9" id="KW-1185">Reference proteome</keyword>
<keyword evidence="1" id="KW-0145">Chemotaxis</keyword>
<keyword evidence="2 4" id="KW-0597">Phosphoprotein</keyword>
<organism evidence="8 9">
    <name type="scientific">Luteitalea pratensis</name>
    <dbReference type="NCBI Taxonomy" id="1855912"/>
    <lineage>
        <taxon>Bacteria</taxon>
        <taxon>Pseudomonadati</taxon>
        <taxon>Acidobacteriota</taxon>
        <taxon>Vicinamibacteria</taxon>
        <taxon>Vicinamibacterales</taxon>
        <taxon>Vicinamibacteraceae</taxon>
        <taxon>Luteitalea</taxon>
    </lineage>
</organism>
<evidence type="ECO:0000259" key="7">
    <source>
        <dbReference type="PROSITE" id="PS50894"/>
    </source>
</evidence>
<evidence type="ECO:0000313" key="9">
    <source>
        <dbReference type="Proteomes" id="UP000076079"/>
    </source>
</evidence>
<reference evidence="9" key="2">
    <citation type="submission" date="2016-04" db="EMBL/GenBank/DDBJ databases">
        <title>First Complete Genome Sequence of a Subdivision 6 Acidobacterium.</title>
        <authorList>
            <person name="Huang S."/>
            <person name="Vieira S."/>
            <person name="Bunk B."/>
            <person name="Riedel T."/>
            <person name="Sproeer C."/>
            <person name="Overmann J."/>
        </authorList>
    </citation>
    <scope>NUCLEOTIDE SEQUENCE [LARGE SCALE GENOMIC DNA]</scope>
    <source>
        <strain evidence="9">DSM 100886 HEG_-6_39</strain>
    </source>
</reference>
<dbReference type="InterPro" id="IPR008207">
    <property type="entry name" value="Sig_transdc_His_kin_Hpt_dom"/>
</dbReference>
<dbReference type="PANTHER" id="PTHR44591">
    <property type="entry name" value="STRESS RESPONSE REGULATOR PROTEIN 1"/>
    <property type="match status" value="1"/>
</dbReference>
<evidence type="ECO:0000256" key="5">
    <source>
        <dbReference type="SAM" id="MobiDB-lite"/>
    </source>
</evidence>
<feature type="modified residue" description="Phosphohistidine" evidence="3">
    <location>
        <position position="384"/>
    </location>
</feature>
<dbReference type="InterPro" id="IPR001789">
    <property type="entry name" value="Sig_transdc_resp-reg_receiver"/>
</dbReference>
<evidence type="ECO:0000259" key="6">
    <source>
        <dbReference type="PROSITE" id="PS50110"/>
    </source>
</evidence>
<protein>
    <submittedName>
        <fullName evidence="8">Chemotaxis protein CheY</fullName>
    </submittedName>
</protein>
<dbReference type="InterPro" id="IPR028976">
    <property type="entry name" value="CheC-like_sf"/>
</dbReference>
<evidence type="ECO:0000256" key="3">
    <source>
        <dbReference type="PROSITE-ProRule" id="PRU00110"/>
    </source>
</evidence>
<gene>
    <name evidence="8" type="primary">cheY_2</name>
    <name evidence="8" type="ORF">LuPra_03609</name>
</gene>
<dbReference type="SUPFAM" id="SSF52172">
    <property type="entry name" value="CheY-like"/>
    <property type="match status" value="1"/>
</dbReference>
<evidence type="ECO:0000256" key="1">
    <source>
        <dbReference type="ARBA" id="ARBA00022500"/>
    </source>
</evidence>
<feature type="domain" description="HPt" evidence="7">
    <location>
        <begin position="343"/>
        <end position="439"/>
    </location>
</feature>
<dbReference type="SMART" id="SM00448">
    <property type="entry name" value="REC"/>
    <property type="match status" value="1"/>
</dbReference>
<feature type="domain" description="Response regulatory" evidence="6">
    <location>
        <begin position="2"/>
        <end position="119"/>
    </location>
</feature>
<dbReference type="InterPro" id="IPR050595">
    <property type="entry name" value="Bact_response_regulator"/>
</dbReference>
<name>A0A143PRE4_LUTPR</name>
<proteinExistence type="predicted"/>
<dbReference type="CDD" id="cd00088">
    <property type="entry name" value="HPT"/>
    <property type="match status" value="1"/>
</dbReference>
<dbReference type="GO" id="GO:0004672">
    <property type="term" value="F:protein kinase activity"/>
    <property type="evidence" value="ECO:0007669"/>
    <property type="project" value="UniProtKB-ARBA"/>
</dbReference>
<reference evidence="8 9" key="1">
    <citation type="journal article" date="2016" name="Genome Announc.">
        <title>First Complete Genome Sequence of a Subdivision 6 Acidobacterium Strain.</title>
        <authorList>
            <person name="Huang S."/>
            <person name="Vieira S."/>
            <person name="Bunk B."/>
            <person name="Riedel T."/>
            <person name="Sproer C."/>
            <person name="Overmann J."/>
        </authorList>
    </citation>
    <scope>NUCLEOTIDE SEQUENCE [LARGE SCALE GENOMIC DNA]</scope>
    <source>
        <strain evidence="9">DSM 100886 HEG_-6_39</strain>
    </source>
</reference>
<dbReference type="AlphaFoldDB" id="A0A143PRE4"/>
<dbReference type="PROSITE" id="PS50110">
    <property type="entry name" value="RESPONSE_REGULATORY"/>
    <property type="match status" value="1"/>
</dbReference>
<dbReference type="Gene3D" id="3.40.50.2300">
    <property type="match status" value="1"/>
</dbReference>
<dbReference type="GO" id="GO:0000160">
    <property type="term" value="P:phosphorelay signal transduction system"/>
    <property type="evidence" value="ECO:0007669"/>
    <property type="project" value="InterPro"/>
</dbReference>
<dbReference type="GO" id="GO:0006935">
    <property type="term" value="P:chemotaxis"/>
    <property type="evidence" value="ECO:0007669"/>
    <property type="project" value="UniProtKB-KW"/>
</dbReference>
<dbReference type="CDD" id="cd00156">
    <property type="entry name" value="REC"/>
    <property type="match status" value="1"/>
</dbReference>
<feature type="region of interest" description="Disordered" evidence="5">
    <location>
        <begin position="306"/>
        <end position="328"/>
    </location>
</feature>
<feature type="modified residue" description="4-aspartylphosphate" evidence="4">
    <location>
        <position position="52"/>
    </location>
</feature>
<dbReference type="PANTHER" id="PTHR44591:SF3">
    <property type="entry name" value="RESPONSE REGULATORY DOMAIN-CONTAINING PROTEIN"/>
    <property type="match status" value="1"/>
</dbReference>
<evidence type="ECO:0000256" key="2">
    <source>
        <dbReference type="ARBA" id="ARBA00022553"/>
    </source>
</evidence>
<dbReference type="InterPro" id="IPR011006">
    <property type="entry name" value="CheY-like_superfamily"/>
</dbReference>
<dbReference type="Pfam" id="PF00072">
    <property type="entry name" value="Response_reg"/>
    <property type="match status" value="1"/>
</dbReference>
<dbReference type="EMBL" id="CP015136">
    <property type="protein sequence ID" value="AMY10379.1"/>
    <property type="molecule type" value="Genomic_DNA"/>
</dbReference>